<keyword evidence="5 17" id="KW-0597">Phosphoprotein</keyword>
<dbReference type="PANTHER" id="PTHR41523:SF8">
    <property type="entry name" value="ETHYLENE RESPONSE SENSOR PROTEIN"/>
    <property type="match status" value="1"/>
</dbReference>
<evidence type="ECO:0000256" key="7">
    <source>
        <dbReference type="ARBA" id="ARBA00022630"/>
    </source>
</evidence>
<dbReference type="InterPro" id="IPR036890">
    <property type="entry name" value="HATPase_C_sf"/>
</dbReference>
<dbReference type="Gene3D" id="3.30.450.20">
    <property type="entry name" value="PAS domain"/>
    <property type="match status" value="1"/>
</dbReference>
<evidence type="ECO:0000313" key="21">
    <source>
        <dbReference type="Proteomes" id="UP001242480"/>
    </source>
</evidence>
<comment type="caution">
    <text evidence="20">The sequence shown here is derived from an EMBL/GenBank/DDBJ whole genome shotgun (WGS) entry which is preliminary data.</text>
</comment>
<dbReference type="InterPro" id="IPR035965">
    <property type="entry name" value="PAS-like_dom_sf"/>
</dbReference>
<evidence type="ECO:0000256" key="15">
    <source>
        <dbReference type="ARBA" id="ARBA00023026"/>
    </source>
</evidence>
<evidence type="ECO:0000256" key="1">
    <source>
        <dbReference type="ARBA" id="ARBA00000085"/>
    </source>
</evidence>
<keyword evidence="14" id="KW-0157">Chromophore</keyword>
<name>A0ABU0JFA1_9HYPH</name>
<dbReference type="SMART" id="SM00448">
    <property type="entry name" value="REC"/>
    <property type="match status" value="2"/>
</dbReference>
<keyword evidence="10" id="KW-0677">Repeat</keyword>
<dbReference type="InterPro" id="IPR011102">
    <property type="entry name" value="Sig_transdc_His_kinase_HWE"/>
</dbReference>
<protein>
    <recommendedName>
        <fullName evidence="3">Blue-light-activated histidine kinase</fullName>
        <ecNumber evidence="2">2.7.13.3</ecNumber>
    </recommendedName>
</protein>
<feature type="domain" description="Response regulatory" evidence="18">
    <location>
        <begin position="8"/>
        <end position="125"/>
    </location>
</feature>
<evidence type="ECO:0000256" key="10">
    <source>
        <dbReference type="ARBA" id="ARBA00022737"/>
    </source>
</evidence>
<sequence length="609" mass="66328">MNADEKVNILLVDDQPAKLLSYEVMLRDLDETLLKASTAREALEQLLRADVAVVLMDVNMPELDGFELAAMIREHPRFQHTAIIFVSAVRLAEPDFLRGYEMGAVDYVPVPVVPQVLRAKVRVFAELHRKTRQLEQLNRHLEMRVAERTRALEDTAARLQQSEERRSLALEAGQMGSWDWDVLGGECRWDKGQYRIGGVDPASFAIESASVEGLVHADDRARLRGSLAALLAAPGAAQAEFRVLTPRGQRWCFGTAASIADEAGRVARVSGVTIDITERKVAEERQALLAREVDHRAKNALALVQSIVRLSKAETVQSYVDAVNGRIKALARAHTLLAESRWQGADLRRLIREELAPYRDLGAGRIGVRGEAVMLEPRDAQSVGLALHELATNAAKYGALSVDAGHLDIEWRLEDGRVVLTWRETGGPPPVEAGRGLGLRVIVGGIEQQLAGQARFDWRPGGLVCTLSFPVAAPAVRPNGPAADAGSASEGAARQVLRRGRVLLVEDEALIATMMRDLLAEMGCSIIGPHASVAEAAAAIAGQRPDAAILDVNLGGEFIFPVAESLRALGVPFAFVTGYGRDMLDTHFPDVPVFEKPIDRDQFIQAFAP</sequence>
<dbReference type="SMART" id="SM00911">
    <property type="entry name" value="HWE_HK"/>
    <property type="match status" value="1"/>
</dbReference>
<gene>
    <name evidence="20" type="ORF">QO011_005994</name>
</gene>
<dbReference type="Proteomes" id="UP001242480">
    <property type="component" value="Unassembled WGS sequence"/>
</dbReference>
<reference evidence="20 21" key="1">
    <citation type="submission" date="2023-07" db="EMBL/GenBank/DDBJ databases">
        <title>Genomic Encyclopedia of Type Strains, Phase IV (KMG-IV): sequencing the most valuable type-strain genomes for metagenomic binning, comparative biology and taxonomic classification.</title>
        <authorList>
            <person name="Goeker M."/>
        </authorList>
    </citation>
    <scope>NUCLEOTIDE SEQUENCE [LARGE SCALE GENOMIC DNA]</scope>
    <source>
        <strain evidence="20 21">DSM 19619</strain>
    </source>
</reference>
<organism evidence="20 21">
    <name type="scientific">Labrys wisconsinensis</name>
    <dbReference type="NCBI Taxonomy" id="425677"/>
    <lineage>
        <taxon>Bacteria</taxon>
        <taxon>Pseudomonadati</taxon>
        <taxon>Pseudomonadota</taxon>
        <taxon>Alphaproteobacteria</taxon>
        <taxon>Hyphomicrobiales</taxon>
        <taxon>Xanthobacteraceae</taxon>
        <taxon>Labrys</taxon>
    </lineage>
</organism>
<evidence type="ECO:0000256" key="4">
    <source>
        <dbReference type="ARBA" id="ARBA00022543"/>
    </source>
</evidence>
<evidence type="ECO:0000256" key="2">
    <source>
        <dbReference type="ARBA" id="ARBA00012438"/>
    </source>
</evidence>
<dbReference type="SMART" id="SM00086">
    <property type="entry name" value="PAC"/>
    <property type="match status" value="1"/>
</dbReference>
<dbReference type="PROSITE" id="PS50110">
    <property type="entry name" value="RESPONSE_REGULATORY"/>
    <property type="match status" value="2"/>
</dbReference>
<feature type="modified residue" description="4-aspartylphosphate" evidence="17">
    <location>
        <position position="551"/>
    </location>
</feature>
<keyword evidence="21" id="KW-1185">Reference proteome</keyword>
<evidence type="ECO:0000256" key="8">
    <source>
        <dbReference type="ARBA" id="ARBA00022643"/>
    </source>
</evidence>
<dbReference type="Gene3D" id="2.10.70.100">
    <property type="match status" value="1"/>
</dbReference>
<keyword evidence="15" id="KW-0843">Virulence</keyword>
<evidence type="ECO:0000256" key="12">
    <source>
        <dbReference type="ARBA" id="ARBA00022777"/>
    </source>
</evidence>
<keyword evidence="8" id="KW-0288">FMN</keyword>
<keyword evidence="13" id="KW-0067">ATP-binding</keyword>
<evidence type="ECO:0000256" key="3">
    <source>
        <dbReference type="ARBA" id="ARBA00021740"/>
    </source>
</evidence>
<comment type="catalytic activity">
    <reaction evidence="1">
        <text>ATP + protein L-histidine = ADP + protein N-phospho-L-histidine.</text>
        <dbReference type="EC" id="2.7.13.3"/>
    </reaction>
</comment>
<dbReference type="Pfam" id="PF08447">
    <property type="entry name" value="PAS_3"/>
    <property type="match status" value="1"/>
</dbReference>
<dbReference type="PROSITE" id="PS50113">
    <property type="entry name" value="PAC"/>
    <property type="match status" value="1"/>
</dbReference>
<evidence type="ECO:0000256" key="13">
    <source>
        <dbReference type="ARBA" id="ARBA00022840"/>
    </source>
</evidence>
<dbReference type="SUPFAM" id="SSF55874">
    <property type="entry name" value="ATPase domain of HSP90 chaperone/DNA topoisomerase II/histidine kinase"/>
    <property type="match status" value="1"/>
</dbReference>
<dbReference type="InterPro" id="IPR013655">
    <property type="entry name" value="PAS_fold_3"/>
</dbReference>
<dbReference type="Pfam" id="PF07536">
    <property type="entry name" value="HWE_HK"/>
    <property type="match status" value="1"/>
</dbReference>
<proteinExistence type="predicted"/>
<keyword evidence="4" id="KW-0600">Photoreceptor protein</keyword>
<evidence type="ECO:0000256" key="17">
    <source>
        <dbReference type="PROSITE-ProRule" id="PRU00169"/>
    </source>
</evidence>
<feature type="modified residue" description="4-aspartylphosphate" evidence="17">
    <location>
        <position position="57"/>
    </location>
</feature>
<dbReference type="InterPro" id="IPR011006">
    <property type="entry name" value="CheY-like_superfamily"/>
</dbReference>
<dbReference type="SUPFAM" id="SSF55785">
    <property type="entry name" value="PYP-like sensor domain (PAS domain)"/>
    <property type="match status" value="1"/>
</dbReference>
<dbReference type="CDD" id="cd00130">
    <property type="entry name" value="PAS"/>
    <property type="match status" value="1"/>
</dbReference>
<accession>A0ABU0JFA1</accession>
<keyword evidence="12" id="KW-0418">Kinase</keyword>
<evidence type="ECO:0000256" key="16">
    <source>
        <dbReference type="ARBA" id="ARBA00023170"/>
    </source>
</evidence>
<evidence type="ECO:0000256" key="14">
    <source>
        <dbReference type="ARBA" id="ARBA00022991"/>
    </source>
</evidence>
<evidence type="ECO:0000256" key="5">
    <source>
        <dbReference type="ARBA" id="ARBA00022553"/>
    </source>
</evidence>
<dbReference type="InterPro" id="IPR000014">
    <property type="entry name" value="PAS"/>
</dbReference>
<dbReference type="EMBL" id="JAUSVX010000014">
    <property type="protein sequence ID" value="MDQ0472961.1"/>
    <property type="molecule type" value="Genomic_DNA"/>
</dbReference>
<dbReference type="InterPro" id="IPR000700">
    <property type="entry name" value="PAS-assoc_C"/>
</dbReference>
<keyword evidence="6" id="KW-0716">Sensory transduction</keyword>
<dbReference type="Gene3D" id="3.30.565.10">
    <property type="entry name" value="Histidine kinase-like ATPase, C-terminal domain"/>
    <property type="match status" value="1"/>
</dbReference>
<dbReference type="PANTHER" id="PTHR41523">
    <property type="entry name" value="TWO-COMPONENT SYSTEM SENSOR PROTEIN"/>
    <property type="match status" value="1"/>
</dbReference>
<evidence type="ECO:0000313" key="20">
    <source>
        <dbReference type="EMBL" id="MDQ0472961.1"/>
    </source>
</evidence>
<evidence type="ECO:0000256" key="6">
    <source>
        <dbReference type="ARBA" id="ARBA00022606"/>
    </source>
</evidence>
<keyword evidence="11" id="KW-0547">Nucleotide-binding</keyword>
<keyword evidence="16" id="KW-0675">Receptor</keyword>
<keyword evidence="9" id="KW-0808">Transferase</keyword>
<dbReference type="InterPro" id="IPR001789">
    <property type="entry name" value="Sig_transdc_resp-reg_receiver"/>
</dbReference>
<dbReference type="SUPFAM" id="SSF52172">
    <property type="entry name" value="CheY-like"/>
    <property type="match status" value="2"/>
</dbReference>
<evidence type="ECO:0000256" key="11">
    <source>
        <dbReference type="ARBA" id="ARBA00022741"/>
    </source>
</evidence>
<dbReference type="Pfam" id="PF00072">
    <property type="entry name" value="Response_reg"/>
    <property type="match status" value="1"/>
</dbReference>
<dbReference type="NCBIfam" id="TIGR00229">
    <property type="entry name" value="sensory_box"/>
    <property type="match status" value="1"/>
</dbReference>
<dbReference type="Gene3D" id="3.40.50.2300">
    <property type="match status" value="2"/>
</dbReference>
<dbReference type="EC" id="2.7.13.3" evidence="2"/>
<feature type="domain" description="Response regulatory" evidence="18">
    <location>
        <begin position="501"/>
        <end position="609"/>
    </location>
</feature>
<dbReference type="InterPro" id="IPR001610">
    <property type="entry name" value="PAC"/>
</dbReference>
<evidence type="ECO:0000259" key="18">
    <source>
        <dbReference type="PROSITE" id="PS50110"/>
    </source>
</evidence>
<feature type="domain" description="PAC" evidence="19">
    <location>
        <begin position="237"/>
        <end position="288"/>
    </location>
</feature>
<keyword evidence="7" id="KW-0285">Flavoprotein</keyword>
<evidence type="ECO:0000259" key="19">
    <source>
        <dbReference type="PROSITE" id="PS50113"/>
    </source>
</evidence>
<evidence type="ECO:0000256" key="9">
    <source>
        <dbReference type="ARBA" id="ARBA00022679"/>
    </source>
</evidence>